<feature type="binding site" description="axial binding residue" evidence="12">
    <location>
        <position position="436"/>
    </location>
    <ligand>
        <name>heme</name>
        <dbReference type="ChEBI" id="CHEBI:30413"/>
    </ligand>
    <ligandPart>
        <name>Fe</name>
        <dbReference type="ChEBI" id="CHEBI:18248"/>
    </ligandPart>
</feature>
<comment type="similarity">
    <text evidence="3 13">Belongs to the cytochrome P450 family.</text>
</comment>
<evidence type="ECO:0000256" key="7">
    <source>
        <dbReference type="ARBA" id="ARBA00022989"/>
    </source>
</evidence>
<evidence type="ECO:0000313" key="14">
    <source>
        <dbReference type="EMBL" id="KAF3004318.1"/>
    </source>
</evidence>
<evidence type="ECO:0000256" key="4">
    <source>
        <dbReference type="ARBA" id="ARBA00022617"/>
    </source>
</evidence>
<dbReference type="PRINTS" id="PR00385">
    <property type="entry name" value="P450"/>
</dbReference>
<keyword evidence="6 12" id="KW-0479">Metal-binding</keyword>
<comment type="subcellular location">
    <subcellularLocation>
        <location evidence="2">Membrane</location>
        <topology evidence="2">Single-pass membrane protein</topology>
    </subcellularLocation>
</comment>
<dbReference type="Pfam" id="PF00067">
    <property type="entry name" value="p450"/>
    <property type="match status" value="1"/>
</dbReference>
<reference evidence="14" key="1">
    <citation type="submission" date="2019-04" db="EMBL/GenBank/DDBJ databases">
        <title>Sequencing of skin fungus with MAO and IRED activity.</title>
        <authorList>
            <person name="Marsaioli A.J."/>
            <person name="Bonatto J.M.C."/>
            <person name="Reis Junior O."/>
        </authorList>
    </citation>
    <scope>NUCLEOTIDE SEQUENCE</scope>
    <source>
        <strain evidence="14">30M1</strain>
    </source>
</reference>
<dbReference type="GO" id="GO:0016705">
    <property type="term" value="F:oxidoreductase activity, acting on paired donors, with incorporation or reduction of molecular oxygen"/>
    <property type="evidence" value="ECO:0007669"/>
    <property type="project" value="InterPro"/>
</dbReference>
<sequence length="490" mass="55286">MFSSSFESPSALLLLFPLLTLYVASKCLYNIFLHPLRSFPGPLSARASILAYHRKVLQGQTHKWVHDLHKRYGPVVRIAPNELSFNEADVWKDVYGHRASSFQKAFVFYGPDIHGNPPGILRADNASHARQRKMVSHAFSDKALRSQEQMLKGYAGLLIQKLRDVAASNSPANIVEWYNFTTFDIMADLTFGEPLHQLTDSSYHPWVKAIFSHLKALSISRVCRAWPGLTRVLRALIPKDIKQKQKQHLAFAAGMIDRRMELKTEQPDIWNLIARHSEEDGGLAPSEMHSNGALFMLAGTETTATQLSGLTYILLRNPDRMKRLVAELRSSFSSFEDMTMTNLSQLEYLGACIDEGLRLYPPVPVGIPREVPEGGASVCGQWVPGGATVYAVHHSSENFTDPDSFIPERFLPEGKEKYGGDRREALNAFSHGPRNCVGKNLAYHEMRLILASVLFHFDLELFDTKQDWLQQESHAVWDKKPLQVKFKTAV</sequence>
<keyword evidence="15" id="KW-1185">Reference proteome</keyword>
<dbReference type="SUPFAM" id="SSF48264">
    <property type="entry name" value="Cytochrome P450"/>
    <property type="match status" value="1"/>
</dbReference>
<keyword evidence="7" id="KW-1133">Transmembrane helix</keyword>
<dbReference type="GO" id="GO:0009403">
    <property type="term" value="P:toxin biosynthetic process"/>
    <property type="evidence" value="ECO:0007669"/>
    <property type="project" value="UniProtKB-ARBA"/>
</dbReference>
<gene>
    <name evidence="14" type="ORF">E8E13_009274</name>
</gene>
<organism evidence="14 15">
    <name type="scientific">Curvularia kusanoi</name>
    <name type="common">Cochliobolus kusanoi</name>
    <dbReference type="NCBI Taxonomy" id="90978"/>
    <lineage>
        <taxon>Eukaryota</taxon>
        <taxon>Fungi</taxon>
        <taxon>Dikarya</taxon>
        <taxon>Ascomycota</taxon>
        <taxon>Pezizomycotina</taxon>
        <taxon>Dothideomycetes</taxon>
        <taxon>Pleosporomycetidae</taxon>
        <taxon>Pleosporales</taxon>
        <taxon>Pleosporineae</taxon>
        <taxon>Pleosporaceae</taxon>
        <taxon>Curvularia</taxon>
    </lineage>
</organism>
<dbReference type="FunFam" id="1.10.630.10:FF:000047">
    <property type="entry name" value="Cytochrome P450 monooxygenase"/>
    <property type="match status" value="1"/>
</dbReference>
<dbReference type="Gene3D" id="1.10.630.10">
    <property type="entry name" value="Cytochrome P450"/>
    <property type="match status" value="1"/>
</dbReference>
<comment type="caution">
    <text evidence="14">The sequence shown here is derived from an EMBL/GenBank/DDBJ whole genome shotgun (WGS) entry which is preliminary data.</text>
</comment>
<dbReference type="EMBL" id="SWKU01000008">
    <property type="protein sequence ID" value="KAF3004318.1"/>
    <property type="molecule type" value="Genomic_DNA"/>
</dbReference>
<evidence type="ECO:0000256" key="2">
    <source>
        <dbReference type="ARBA" id="ARBA00004167"/>
    </source>
</evidence>
<keyword evidence="8 13" id="KW-0560">Oxidoreductase</keyword>
<keyword evidence="11" id="KW-0472">Membrane</keyword>
<proteinExistence type="inferred from homology"/>
<dbReference type="PRINTS" id="PR00463">
    <property type="entry name" value="EP450I"/>
</dbReference>
<evidence type="ECO:0000256" key="13">
    <source>
        <dbReference type="RuleBase" id="RU000461"/>
    </source>
</evidence>
<dbReference type="GO" id="GO:0020037">
    <property type="term" value="F:heme binding"/>
    <property type="evidence" value="ECO:0007669"/>
    <property type="project" value="InterPro"/>
</dbReference>
<accession>A0A9P4TGC6</accession>
<evidence type="ECO:0000256" key="9">
    <source>
        <dbReference type="ARBA" id="ARBA00023004"/>
    </source>
</evidence>
<keyword evidence="9 12" id="KW-0408">Iron</keyword>
<dbReference type="GO" id="GO:0016020">
    <property type="term" value="C:membrane"/>
    <property type="evidence" value="ECO:0007669"/>
    <property type="project" value="UniProtKB-SubCell"/>
</dbReference>
<keyword evidence="5" id="KW-0812">Transmembrane</keyword>
<dbReference type="InterPro" id="IPR036396">
    <property type="entry name" value="Cyt_P450_sf"/>
</dbReference>
<evidence type="ECO:0000256" key="6">
    <source>
        <dbReference type="ARBA" id="ARBA00022723"/>
    </source>
</evidence>
<evidence type="ECO:0000256" key="3">
    <source>
        <dbReference type="ARBA" id="ARBA00010617"/>
    </source>
</evidence>
<dbReference type="PANTHER" id="PTHR24305">
    <property type="entry name" value="CYTOCHROME P450"/>
    <property type="match status" value="1"/>
</dbReference>
<dbReference type="Proteomes" id="UP000801428">
    <property type="component" value="Unassembled WGS sequence"/>
</dbReference>
<evidence type="ECO:0008006" key="16">
    <source>
        <dbReference type="Google" id="ProtNLM"/>
    </source>
</evidence>
<name>A0A9P4TGC6_CURKU</name>
<dbReference type="GO" id="GO:0005506">
    <property type="term" value="F:iron ion binding"/>
    <property type="evidence" value="ECO:0007669"/>
    <property type="project" value="InterPro"/>
</dbReference>
<dbReference type="PANTHER" id="PTHR24305:SF210">
    <property type="entry name" value="CYTOCHROME P450 MONOOXYGENASE ASQL-RELATED"/>
    <property type="match status" value="1"/>
</dbReference>
<comment type="cofactor">
    <cofactor evidence="1 12">
        <name>heme</name>
        <dbReference type="ChEBI" id="CHEBI:30413"/>
    </cofactor>
</comment>
<evidence type="ECO:0000256" key="12">
    <source>
        <dbReference type="PIRSR" id="PIRSR602401-1"/>
    </source>
</evidence>
<dbReference type="PROSITE" id="PS00086">
    <property type="entry name" value="CYTOCHROME_P450"/>
    <property type="match status" value="1"/>
</dbReference>
<evidence type="ECO:0000256" key="1">
    <source>
        <dbReference type="ARBA" id="ARBA00001971"/>
    </source>
</evidence>
<dbReference type="InterPro" id="IPR001128">
    <property type="entry name" value="Cyt_P450"/>
</dbReference>
<dbReference type="OrthoDB" id="1470350at2759"/>
<evidence type="ECO:0000256" key="5">
    <source>
        <dbReference type="ARBA" id="ARBA00022692"/>
    </source>
</evidence>
<evidence type="ECO:0000256" key="10">
    <source>
        <dbReference type="ARBA" id="ARBA00023033"/>
    </source>
</evidence>
<protein>
    <recommendedName>
        <fullName evidence="16">Cytochrome P450</fullName>
    </recommendedName>
</protein>
<evidence type="ECO:0000313" key="15">
    <source>
        <dbReference type="Proteomes" id="UP000801428"/>
    </source>
</evidence>
<dbReference type="InterPro" id="IPR002401">
    <property type="entry name" value="Cyt_P450_E_grp-I"/>
</dbReference>
<keyword evidence="4 12" id="KW-0349">Heme</keyword>
<keyword evidence="10 13" id="KW-0503">Monooxygenase</keyword>
<evidence type="ECO:0000256" key="11">
    <source>
        <dbReference type="ARBA" id="ARBA00023136"/>
    </source>
</evidence>
<dbReference type="CDD" id="cd11058">
    <property type="entry name" value="CYP60B-like"/>
    <property type="match status" value="1"/>
</dbReference>
<evidence type="ECO:0000256" key="8">
    <source>
        <dbReference type="ARBA" id="ARBA00023002"/>
    </source>
</evidence>
<dbReference type="AlphaFoldDB" id="A0A9P4TGC6"/>
<dbReference type="GO" id="GO:0004497">
    <property type="term" value="F:monooxygenase activity"/>
    <property type="evidence" value="ECO:0007669"/>
    <property type="project" value="UniProtKB-KW"/>
</dbReference>
<dbReference type="InterPro" id="IPR050121">
    <property type="entry name" value="Cytochrome_P450_monoxygenase"/>
</dbReference>
<dbReference type="InterPro" id="IPR017972">
    <property type="entry name" value="Cyt_P450_CS"/>
</dbReference>